<sequence>MTSSSFDLTLTVLADLLYRGLADRLKGFSRTGPSRLFRKFIDTPGWLEMTAGGVIVSLNKRAHNPLLKKAGFTVPTRPVPWLGGRWMRLECP</sequence>
<organism evidence="1">
    <name type="scientific">Singulisphaera sp. Ch08</name>
    <dbReference type="NCBI Taxonomy" id="3120278"/>
    <lineage>
        <taxon>Bacteria</taxon>
        <taxon>Pseudomonadati</taxon>
        <taxon>Planctomycetota</taxon>
        <taxon>Planctomycetia</taxon>
        <taxon>Isosphaerales</taxon>
        <taxon>Isosphaeraceae</taxon>
        <taxon>Singulisphaera</taxon>
    </lineage>
</organism>
<proteinExistence type="predicted"/>
<gene>
    <name evidence="1" type="ORF">V5E97_25030</name>
</gene>
<accession>A0AAU7C8W1</accession>
<dbReference type="AlphaFoldDB" id="A0AAU7C8W1"/>
<protein>
    <submittedName>
        <fullName evidence="1">Uncharacterized protein</fullName>
    </submittedName>
</protein>
<dbReference type="RefSeq" id="WP_406694343.1">
    <property type="nucleotide sequence ID" value="NZ_CP155447.1"/>
</dbReference>
<name>A0AAU7C8W1_9BACT</name>
<reference evidence="1" key="1">
    <citation type="submission" date="2024-05" db="EMBL/GenBank/DDBJ databases">
        <title>Planctomycetes of the genus Singulisphaera possess chitinolytic capabilities.</title>
        <authorList>
            <person name="Ivanova A."/>
        </authorList>
    </citation>
    <scope>NUCLEOTIDE SEQUENCE</scope>
    <source>
        <strain evidence="1">Ch08T</strain>
    </source>
</reference>
<evidence type="ECO:0000313" key="1">
    <source>
        <dbReference type="EMBL" id="XBH01601.1"/>
    </source>
</evidence>
<dbReference type="EMBL" id="CP155447">
    <property type="protein sequence ID" value="XBH01601.1"/>
    <property type="molecule type" value="Genomic_DNA"/>
</dbReference>